<evidence type="ECO:0000313" key="2">
    <source>
        <dbReference type="Proteomes" id="UP001283341"/>
    </source>
</evidence>
<comment type="caution">
    <text evidence="1">The sequence shown here is derived from an EMBL/GenBank/DDBJ whole genome shotgun (WGS) entry which is preliminary data.</text>
</comment>
<evidence type="ECO:0000313" key="1">
    <source>
        <dbReference type="EMBL" id="KAK3318636.1"/>
    </source>
</evidence>
<gene>
    <name evidence="1" type="ORF">B0H66DRAFT_533141</name>
</gene>
<protein>
    <submittedName>
        <fullName evidence="1">Uncharacterized protein</fullName>
    </submittedName>
</protein>
<dbReference type="EMBL" id="JAUEDM010000004">
    <property type="protein sequence ID" value="KAK3318636.1"/>
    <property type="molecule type" value="Genomic_DNA"/>
</dbReference>
<organism evidence="1 2">
    <name type="scientific">Apodospora peruviana</name>
    <dbReference type="NCBI Taxonomy" id="516989"/>
    <lineage>
        <taxon>Eukaryota</taxon>
        <taxon>Fungi</taxon>
        <taxon>Dikarya</taxon>
        <taxon>Ascomycota</taxon>
        <taxon>Pezizomycotina</taxon>
        <taxon>Sordariomycetes</taxon>
        <taxon>Sordariomycetidae</taxon>
        <taxon>Sordariales</taxon>
        <taxon>Lasiosphaeriaceae</taxon>
        <taxon>Apodospora</taxon>
    </lineage>
</organism>
<accession>A0AAE0I6Q3</accession>
<keyword evidence="2" id="KW-1185">Reference proteome</keyword>
<dbReference type="AlphaFoldDB" id="A0AAE0I6Q3"/>
<proteinExistence type="predicted"/>
<name>A0AAE0I6Q3_9PEZI</name>
<reference evidence="1" key="1">
    <citation type="journal article" date="2023" name="Mol. Phylogenet. Evol.">
        <title>Genome-scale phylogeny and comparative genomics of the fungal order Sordariales.</title>
        <authorList>
            <person name="Hensen N."/>
            <person name="Bonometti L."/>
            <person name="Westerberg I."/>
            <person name="Brannstrom I.O."/>
            <person name="Guillou S."/>
            <person name="Cros-Aarteil S."/>
            <person name="Calhoun S."/>
            <person name="Haridas S."/>
            <person name="Kuo A."/>
            <person name="Mondo S."/>
            <person name="Pangilinan J."/>
            <person name="Riley R."/>
            <person name="LaButti K."/>
            <person name="Andreopoulos B."/>
            <person name="Lipzen A."/>
            <person name="Chen C."/>
            <person name="Yan M."/>
            <person name="Daum C."/>
            <person name="Ng V."/>
            <person name="Clum A."/>
            <person name="Steindorff A."/>
            <person name="Ohm R.A."/>
            <person name="Martin F."/>
            <person name="Silar P."/>
            <person name="Natvig D.O."/>
            <person name="Lalanne C."/>
            <person name="Gautier V."/>
            <person name="Ament-Velasquez S.L."/>
            <person name="Kruys A."/>
            <person name="Hutchinson M.I."/>
            <person name="Powell A.J."/>
            <person name="Barry K."/>
            <person name="Miller A.N."/>
            <person name="Grigoriev I.V."/>
            <person name="Debuchy R."/>
            <person name="Gladieux P."/>
            <person name="Hiltunen Thoren M."/>
            <person name="Johannesson H."/>
        </authorList>
    </citation>
    <scope>NUCLEOTIDE SEQUENCE</scope>
    <source>
        <strain evidence="1">CBS 118394</strain>
    </source>
</reference>
<sequence>MTADVLLIEAVGSSISRRHPIGSPILGVNPRARRRYSWDCSRQNHKLSWPDNLEGKTARGDTLDYRTALSAAPVITTILTVSLAQTLVQKVRNSCPDRPRLRLADLPRIPYTLRHRGGIPFPSLVSVDDHRMFECGSAPSRPSVENHVDEMQIRDVSFATSRLPSICSGSYDFALWTLSVLAMASAIRGLTFRWVAHRQVYSCGEDKPAHPVDRSKQPSGCLCNSPTPYHQEPHLLPSLLATLLFPKTPRDGGSDLGVLVKSVSQTRSFGYHYEESTLSLYQRIILPPSLIHNDIAARSQTPYICLCSPLDTERSHCYDVSKDRQPMKLPTQLPVISTQTLTFMLTDGSLLRVLRSKIASHRAAKHLSFPC</sequence>
<reference evidence="1" key="2">
    <citation type="submission" date="2023-06" db="EMBL/GenBank/DDBJ databases">
        <authorList>
            <consortium name="Lawrence Berkeley National Laboratory"/>
            <person name="Haridas S."/>
            <person name="Hensen N."/>
            <person name="Bonometti L."/>
            <person name="Westerberg I."/>
            <person name="Brannstrom I.O."/>
            <person name="Guillou S."/>
            <person name="Cros-Aarteil S."/>
            <person name="Calhoun S."/>
            <person name="Kuo A."/>
            <person name="Mondo S."/>
            <person name="Pangilinan J."/>
            <person name="Riley R."/>
            <person name="Labutti K."/>
            <person name="Andreopoulos B."/>
            <person name="Lipzen A."/>
            <person name="Chen C."/>
            <person name="Yanf M."/>
            <person name="Daum C."/>
            <person name="Ng V."/>
            <person name="Clum A."/>
            <person name="Steindorff A."/>
            <person name="Ohm R."/>
            <person name="Martin F."/>
            <person name="Silar P."/>
            <person name="Natvig D."/>
            <person name="Lalanne C."/>
            <person name="Gautier V."/>
            <person name="Ament-Velasquez S.L."/>
            <person name="Kruys A."/>
            <person name="Hutchinson M.I."/>
            <person name="Powell A.J."/>
            <person name="Barry K."/>
            <person name="Miller A.N."/>
            <person name="Grigoriev I.V."/>
            <person name="Debuchy R."/>
            <person name="Gladieux P."/>
            <person name="Thoren M.H."/>
            <person name="Johannesson H."/>
        </authorList>
    </citation>
    <scope>NUCLEOTIDE SEQUENCE</scope>
    <source>
        <strain evidence="1">CBS 118394</strain>
    </source>
</reference>
<dbReference type="Proteomes" id="UP001283341">
    <property type="component" value="Unassembled WGS sequence"/>
</dbReference>